<dbReference type="Proteomes" id="UP000290809">
    <property type="component" value="Unassembled WGS sequence"/>
</dbReference>
<keyword evidence="1 2" id="KW-0175">Coiled coil</keyword>
<dbReference type="PANTHER" id="PTHR23159">
    <property type="entry name" value="CENTROSOMAL PROTEIN 2"/>
    <property type="match status" value="1"/>
</dbReference>
<dbReference type="Pfam" id="PF15035">
    <property type="entry name" value="Rootletin"/>
    <property type="match status" value="1"/>
</dbReference>
<feature type="domain" description="Rootletin-like coiled-coil" evidence="4">
    <location>
        <begin position="80"/>
        <end position="276"/>
    </location>
</feature>
<evidence type="ECO:0000256" key="3">
    <source>
        <dbReference type="SAM" id="MobiDB-lite"/>
    </source>
</evidence>
<feature type="region of interest" description="Disordered" evidence="3">
    <location>
        <begin position="2338"/>
        <end position="2434"/>
    </location>
</feature>
<accession>A0A430Q8N4</accession>
<evidence type="ECO:0000256" key="2">
    <source>
        <dbReference type="SAM" id="Coils"/>
    </source>
</evidence>
<comment type="caution">
    <text evidence="5">The sequence shown here is derived from an EMBL/GenBank/DDBJ whole genome shotgun (WGS) entry which is preliminary data.</text>
</comment>
<evidence type="ECO:0000313" key="5">
    <source>
        <dbReference type="EMBL" id="RTG84059.1"/>
    </source>
</evidence>
<dbReference type="InterPro" id="IPR055167">
    <property type="entry name" value="Rootletin-like_CC"/>
</dbReference>
<feature type="region of interest" description="Disordered" evidence="3">
    <location>
        <begin position="1581"/>
        <end position="1602"/>
    </location>
</feature>
<feature type="compositionally biased region" description="Polar residues" evidence="3">
    <location>
        <begin position="2377"/>
        <end position="2393"/>
    </location>
</feature>
<dbReference type="STRING" id="6184.A0A430Q8N4"/>
<organism evidence="5 6">
    <name type="scientific">Schistosoma bovis</name>
    <name type="common">Blood fluke</name>
    <dbReference type="NCBI Taxonomy" id="6184"/>
    <lineage>
        <taxon>Eukaryota</taxon>
        <taxon>Metazoa</taxon>
        <taxon>Spiralia</taxon>
        <taxon>Lophotrochozoa</taxon>
        <taxon>Platyhelminthes</taxon>
        <taxon>Trematoda</taxon>
        <taxon>Digenea</taxon>
        <taxon>Strigeidida</taxon>
        <taxon>Schistosomatoidea</taxon>
        <taxon>Schistosomatidae</taxon>
        <taxon>Schistosoma</taxon>
    </lineage>
</organism>
<feature type="compositionally biased region" description="Basic and acidic residues" evidence="3">
    <location>
        <begin position="2423"/>
        <end position="2434"/>
    </location>
</feature>
<gene>
    <name evidence="5" type="ORF">DC041_0007890</name>
</gene>
<evidence type="ECO:0000259" key="4">
    <source>
        <dbReference type="Pfam" id="PF15035"/>
    </source>
</evidence>
<feature type="coiled-coil region" evidence="2">
    <location>
        <begin position="1285"/>
        <end position="1449"/>
    </location>
</feature>
<feature type="compositionally biased region" description="Polar residues" evidence="3">
    <location>
        <begin position="2348"/>
        <end position="2364"/>
    </location>
</feature>
<sequence>MNPDEEISLDSFFQMAGMDSSQLEALCCPISSTPACTPDDVHISLAEKNSPFTHQIQLTDTEETINHIKARYEAEIANYKKKLSSYQDGQQKQAQLIQKLQAKVMQYKKSSSDLELEVEQLKAELETSNKVLQTTTETLNSRIDVAETKARALEQERSYDMENTVNKLHEEQQRSNELSRENELLRDQLEQAIQANQGLSQDVARLTLAWRHAAQQLDKRESEWREEESAFNDYFAAEHSRLLSLWRAVVALRRQFADLRQQTDKDLTNTRTEFTRYIGNIQSACNNLEANIRTAEAQNQASQVKTSSFIEADMANRIQGLTESLARSQARLAETETKLTDVMTAKERLATQLAERDRILTTMKQLHSNFDIDSPLIKNSKSYKRSKRLHDVLDNTTADINKHNDDLLEFEDEDDHLKATKRLIEHTHVMHHALSQIAQLIIWDATIADTDEAQEPILNLQNPDWSSTRIIPYSIESKQPVSDLSPNSKVQNEESDINQQGNKIYYIKPEDISSLRRLAHSKYQAGSSLHLAESTVNAVQSALNRRATHVHRLRLRSSGLKEQLNNLTRRGEESDVERKRLSEQLARLREELEVQSLEVDKLSRERDRIKQSLSLTKEEHEMSESARQNLNEHVREIESELDRLKTSLHDMRKQRDEAISERDNLQTEQGRTLRELDAIQKTLGSTEQRAVNFREELATIREQLRRVELEKEILDQEKNDAITAAGKIQAKIDELNEDLNQAHNRENQYKSRIARLETVLESQEHDAEQLTHQISLTHAKESRLAEERANLRVELQEQRDEIEKLYSEKSLTQSELEQARESTMRAETARSRLEAELGDLARERMTLTESLSEAQRQKASLMEDVSTFRRDSERQEALIMRLTNEKEAISRHKAELLLQLSIIERDNRHLTEIINTLKSEKENLESSLFDMQQTIEQLYYKQSQLERDVSDLKNRRDELQAELCRAHSNFQIELEKSERNSKKVGDQLTNELEDLRIALINAEKRAEEAEKACLQAVERADQAVNLIDKQQHVDVEQLVNREYELRSSAEEMNRLTKELLTAQRERDEARLLAERERQRELSRATEEKVGLQEKVNALQETITELQITLERTQKDASVREDRERSALRKATEEVRSFRNQLQEACSEHERENRELRMRIHSLESQKDQWTKEVSELQIKIRLAEEVQDTNRTELVDSTYRIRALEEINDSSRRECSELSQKLGELEREKNAINRSNEELRKQLKCVELERVDLVRMTNSLKSKLQGTEMDRTSSEKRVADLQVGLKEATSLANESKREIVELRGKLQRVESENVKLTEEIEELKARLRESVNQEESLKREKVSLKQKLMEIESAKSTLQSELTDLNHQMSELEEILRSRERTANQAAEDWQKDYQRLVESRKSLQSKLDNSNIVISELRTLLAESQTCIKGLESELNETLTTRQEAEARLSAIHSILRRLIGFRQSQYTTQLQNVNKQQQRQQLNDNFDSSLAEHIDELDKSHDVNSQWDYDGYMKNTSGIDSFEQQIDGFNDSDSKKLKMMAEKVLSSQQDIKPEVLYTFRSEQFPKPRVRGRRRYEAYTNSDPEYTRQKSLRRAKSASPTRVNRYDGFALRSTSTERADQQRLIDSTFYSGDENGLLFHPDYLTHLSDWSYKWLDTIRYHMNSYRTHALPGSNLDPGAVRLALRRFLRHLVKIERERDDFDIKAKLNEEKVVEYSRQLNEREEQLNEMKTNVNDMEKGKLEIMEQLNKMKNTITEHENEMSKREYQYTTLHNQIKCLEQQLKKSRAAEIKLEENRRELLHSLEEAETRYTQAEIVRRQLEGELQRCQTILSELESDKENLQSRLNVSGRQGTEMEMKIYNLQIELERATNALDQTTLCVAELRDQLTREKLAYANLQQELTRTQEHMEASQKRELNAEQEKRLLQNLQSRLNVSGRQGTEMEMKIYNLQIELERATNALDQTTLCVAELRDQLTREKLAYANLQQELTRTQEHMEASQKRELNAEQEKRLLQERLDNNKNLLNDTKVQLHEMMERVQKLQMETTDAAAKRSEVEIQLKQLERLSTECQHTNNELQMKINNIQVENANLTEKNANLLRSMNDAGIQKHEIDCELTRVRKEQIQWKKMAEKMERERTKEQELNNTLRNENSVLMTTIRGLEEETLNLRREIQKLQVHVAQQDEQYAAQLIEVNTKQRQELENELDRQRNALNDTQKTLQLKERSYKQRIRGLEDQIQQLKDQLTHETNKRQLLYLKNPSSVNQSQPSLTSYGSSVTTTGYDYTEMKSSIDNNRQQDSFLVGLYKPTTAPSRYDPYYYQLTGSIPARLNRSTGSNLLIKPRRSFIESRPYQSTTKIDKTNPSTQYHSDERNRQRPEENITTNTDISPLEQSSLPRTPIAASRSTWHESRDSTATINRSTSDSTIRPREDKSKGDN</sequence>
<dbReference type="SUPFAM" id="SSF57997">
    <property type="entry name" value="Tropomyosin"/>
    <property type="match status" value="2"/>
</dbReference>
<evidence type="ECO:0000256" key="1">
    <source>
        <dbReference type="ARBA" id="ARBA00023054"/>
    </source>
</evidence>
<protein>
    <submittedName>
        <fullName evidence="5">Rootletin</fullName>
    </submittedName>
</protein>
<reference evidence="5 6" key="1">
    <citation type="journal article" date="2019" name="PLoS Pathog.">
        <title>Genome sequence of the bovine parasite Schistosoma bovis Tanzania.</title>
        <authorList>
            <person name="Oey H."/>
            <person name="Zakrzewski M."/>
            <person name="Gobert G."/>
            <person name="Gravermann K."/>
            <person name="Stoye J."/>
            <person name="Jones M."/>
            <person name="Mcmanus D."/>
            <person name="Krause L."/>
        </authorList>
    </citation>
    <scope>NUCLEOTIDE SEQUENCE [LARGE SCALE GENOMIC DNA]</scope>
    <source>
        <strain evidence="5 6">TAN1997</strain>
    </source>
</reference>
<dbReference type="EMBL" id="QMKO01002277">
    <property type="protein sequence ID" value="RTG84059.1"/>
    <property type="molecule type" value="Genomic_DNA"/>
</dbReference>
<proteinExistence type="predicted"/>
<dbReference type="PANTHER" id="PTHR23159:SF31">
    <property type="entry name" value="CENTROSOME-ASSOCIATED PROTEIN CEP250 ISOFORM X1"/>
    <property type="match status" value="1"/>
</dbReference>
<keyword evidence="6" id="KW-1185">Reference proteome</keyword>
<name>A0A430Q8N4_SCHBO</name>
<feature type="coiled-coil region" evidence="2">
    <location>
        <begin position="1706"/>
        <end position="2249"/>
    </location>
</feature>
<feature type="coiled-coil region" evidence="2">
    <location>
        <begin position="550"/>
        <end position="871"/>
    </location>
</feature>
<feature type="compositionally biased region" description="Basic and acidic residues" evidence="3">
    <location>
        <begin position="2365"/>
        <end position="2376"/>
    </location>
</feature>
<feature type="coiled-coil region" evidence="2">
    <location>
        <begin position="907"/>
        <end position="1019"/>
    </location>
</feature>
<feature type="coiled-coil region" evidence="2">
    <location>
        <begin position="278"/>
        <end position="338"/>
    </location>
</feature>
<evidence type="ECO:0000313" key="6">
    <source>
        <dbReference type="Proteomes" id="UP000290809"/>
    </source>
</evidence>
<feature type="coiled-coil region" evidence="2">
    <location>
        <begin position="69"/>
        <end position="202"/>
    </location>
</feature>
<feature type="coiled-coil region" evidence="2">
    <location>
        <begin position="1045"/>
        <end position="1256"/>
    </location>
</feature>
<feature type="compositionally biased region" description="Polar residues" evidence="3">
    <location>
        <begin position="2410"/>
        <end position="2422"/>
    </location>
</feature>